<gene>
    <name evidence="2" type="ORF">HMPREF0551_2090</name>
</gene>
<evidence type="ECO:0000256" key="1">
    <source>
        <dbReference type="SAM" id="MobiDB-lite"/>
    </source>
</evidence>
<feature type="region of interest" description="Disordered" evidence="1">
    <location>
        <begin position="18"/>
        <end position="38"/>
    </location>
</feature>
<protein>
    <submittedName>
        <fullName evidence="2">Uncharacterized protein</fullName>
    </submittedName>
</protein>
<evidence type="ECO:0000313" key="3">
    <source>
        <dbReference type="Proteomes" id="UP000011021"/>
    </source>
</evidence>
<comment type="caution">
    <text evidence="2">The sequence shown here is derived from an EMBL/GenBank/DDBJ whole genome shotgun (WGS) entry which is preliminary data.</text>
</comment>
<dbReference type="HOGENOM" id="CLU_945914_0_0_4"/>
<dbReference type="Proteomes" id="UP000011021">
    <property type="component" value="Unassembled WGS sequence"/>
</dbReference>
<keyword evidence="3" id="KW-1185">Reference proteome</keyword>
<accession>E7RZI1</accession>
<dbReference type="AlphaFoldDB" id="E7RZI1"/>
<reference evidence="2 3" key="1">
    <citation type="submission" date="2010-12" db="EMBL/GenBank/DDBJ databases">
        <authorList>
            <person name="Muzny D."/>
            <person name="Qin X."/>
            <person name="Deng J."/>
            <person name="Jiang H."/>
            <person name="Liu Y."/>
            <person name="Qu J."/>
            <person name="Song X.-Z."/>
            <person name="Zhang L."/>
            <person name="Thornton R."/>
            <person name="Coyle M."/>
            <person name="Francisco L."/>
            <person name="Jackson L."/>
            <person name="Javaid M."/>
            <person name="Korchina V."/>
            <person name="Kovar C."/>
            <person name="Mata R."/>
            <person name="Mathew T."/>
            <person name="Ngo R."/>
            <person name="Nguyen L."/>
            <person name="Nguyen N."/>
            <person name="Okwuonu G."/>
            <person name="Ongeri F."/>
            <person name="Pham C."/>
            <person name="Simmons D."/>
            <person name="Wilczek-Boney K."/>
            <person name="Hale W."/>
            <person name="Jakkamsetti A."/>
            <person name="Pham P."/>
            <person name="Ruth R."/>
            <person name="San Lucas F."/>
            <person name="Warren J."/>
            <person name="Zhang J."/>
            <person name="Zhao Z."/>
            <person name="Zhou C."/>
            <person name="Zhu D."/>
            <person name="Lee S."/>
            <person name="Bess C."/>
            <person name="Blankenburg K."/>
            <person name="Forbes L."/>
            <person name="Fu Q."/>
            <person name="Gubbala S."/>
            <person name="Hirani K."/>
            <person name="Jayaseelan J.C."/>
            <person name="Lara F."/>
            <person name="Munidasa M."/>
            <person name="Palculict T."/>
            <person name="Patil S."/>
            <person name="Pu L.-L."/>
            <person name="Saada N."/>
            <person name="Tang L."/>
            <person name="Weissenberger G."/>
            <person name="Zhu Y."/>
            <person name="Hemphill L."/>
            <person name="Shang Y."/>
            <person name="Youmans B."/>
            <person name="Ayvaz T."/>
            <person name="Ross M."/>
            <person name="Santibanez J."/>
            <person name="Aqrawi P."/>
            <person name="Gross S."/>
            <person name="Joshi V."/>
            <person name="Fowler G."/>
            <person name="Nazareth L."/>
            <person name="Reid J."/>
            <person name="Worley K."/>
            <person name="Petrosino J."/>
            <person name="Highlander S."/>
            <person name="Gibbs R."/>
        </authorList>
    </citation>
    <scope>NUCLEOTIDE SEQUENCE [LARGE SCALE GENOMIC DNA]</scope>
    <source>
        <strain evidence="2 3">ATCC 51599</strain>
    </source>
</reference>
<proteinExistence type="predicted"/>
<dbReference type="EMBL" id="AEQP01000022">
    <property type="protein sequence ID" value="EFV93975.1"/>
    <property type="molecule type" value="Genomic_DNA"/>
</dbReference>
<feature type="compositionally biased region" description="Low complexity" evidence="1">
    <location>
        <begin position="22"/>
        <end position="37"/>
    </location>
</feature>
<organism evidence="2 3">
    <name type="scientific">Lautropia mirabilis ATCC 51599</name>
    <dbReference type="NCBI Taxonomy" id="887898"/>
    <lineage>
        <taxon>Bacteria</taxon>
        <taxon>Pseudomonadati</taxon>
        <taxon>Pseudomonadota</taxon>
        <taxon>Betaproteobacteria</taxon>
        <taxon>Burkholderiales</taxon>
        <taxon>Burkholderiaceae</taxon>
        <taxon>Lautropia</taxon>
    </lineage>
</organism>
<name>E7RZI1_9BURK</name>
<sequence length="294" mass="32542">MAIGLAASSVLAQSIISTTDGQTATEPPGNTTTTGQPLSDQGISGELMHTLLGLSMPNANGNVPLPEVSDAYPAYMTTWKRQENPDPAWPVISAFQGHQTDNGQNTDRTPDGHFLLARSNFQYTLQSDLRGFNPNLPEGRIPAGFMGSYASVPIQVNDTGIVLGNMMHVEQDTPLRGPREYELEAASARPIARTDTVPFDAAIQTYYSSDGRYELSVRKGEEPRQVKLCWENKVAYVDRTICQVWHVPVTWAFGKALNFDRVEIQDERRYYSPVDPSEGGTMFWVSGPQTWERL</sequence>
<evidence type="ECO:0000313" key="2">
    <source>
        <dbReference type="EMBL" id="EFV93975.1"/>
    </source>
</evidence>